<gene>
    <name evidence="1" type="ORF">Patl1_06216</name>
</gene>
<organism evidence="1 2">
    <name type="scientific">Pistacia atlantica</name>
    <dbReference type="NCBI Taxonomy" id="434234"/>
    <lineage>
        <taxon>Eukaryota</taxon>
        <taxon>Viridiplantae</taxon>
        <taxon>Streptophyta</taxon>
        <taxon>Embryophyta</taxon>
        <taxon>Tracheophyta</taxon>
        <taxon>Spermatophyta</taxon>
        <taxon>Magnoliopsida</taxon>
        <taxon>eudicotyledons</taxon>
        <taxon>Gunneridae</taxon>
        <taxon>Pentapetalae</taxon>
        <taxon>rosids</taxon>
        <taxon>malvids</taxon>
        <taxon>Sapindales</taxon>
        <taxon>Anacardiaceae</taxon>
        <taxon>Pistacia</taxon>
    </lineage>
</organism>
<evidence type="ECO:0000313" key="2">
    <source>
        <dbReference type="Proteomes" id="UP001164250"/>
    </source>
</evidence>
<accession>A0ACC1BT46</accession>
<evidence type="ECO:0000313" key="1">
    <source>
        <dbReference type="EMBL" id="KAJ0102129.1"/>
    </source>
</evidence>
<protein>
    <submittedName>
        <fullName evidence="1">Uncharacterized protein</fullName>
    </submittedName>
</protein>
<reference evidence="2" key="1">
    <citation type="journal article" date="2023" name="G3 (Bethesda)">
        <title>Genome assembly and association tests identify interacting loci associated with vigor, precocity, and sex in interspecific pistachio rootstocks.</title>
        <authorList>
            <person name="Palmer W."/>
            <person name="Jacygrad E."/>
            <person name="Sagayaradj S."/>
            <person name="Cavanaugh K."/>
            <person name="Han R."/>
            <person name="Bertier L."/>
            <person name="Beede B."/>
            <person name="Kafkas S."/>
            <person name="Golino D."/>
            <person name="Preece J."/>
            <person name="Michelmore R."/>
        </authorList>
    </citation>
    <scope>NUCLEOTIDE SEQUENCE [LARGE SCALE GENOMIC DNA]</scope>
</reference>
<comment type="caution">
    <text evidence="1">The sequence shown here is derived from an EMBL/GenBank/DDBJ whole genome shotgun (WGS) entry which is preliminary data.</text>
</comment>
<keyword evidence="2" id="KW-1185">Reference proteome</keyword>
<name>A0ACC1BT46_9ROSI</name>
<dbReference type="Proteomes" id="UP001164250">
    <property type="component" value="Chromosome 3"/>
</dbReference>
<sequence length="481" mass="54403">MVLSVRITKLWCSQRSLFATSHRLCVKLPFSSLSKSKVSYSVNEECDDDFLPWLERKAGVEISSALSIAKSAYGRSLFASKKIRTGDCILKVPYNVQIAPDNLLPKIRSLLGDEVGNVAKVAIVILFEQKLNQDSEWAPYIGRLPQLGEMHNTIFWSEDELDMVRQSSLYQETVNKNIQIEKVFLAIKQALEHIPEVDHITLKDFMRAYALVESRAWGSTKGVSLIPFADFFNHDGLSKAVVLNDDDKQLSEAFADRDYAPSEEVLIRYGKFPNATLLLDFGFTLPYNRHDEVGFMKFAVVVYRDVQIHIDIPDHDPLHEMKLELLQRHRLPCIKDVNGFNSSRDSFTIKEIKCAGGKGKGIPQSLRAFARILSCSTPQELCGLVTEAEQNDGRLARHPFRNSSQEILAHKILLSEITRLIEEYNASIESLEHVLSPPTCKRFALRKKMAQDLLVGELRVLESASAWLKNYCATLTSTLNL</sequence>
<proteinExistence type="predicted"/>
<dbReference type="EMBL" id="CM047899">
    <property type="protein sequence ID" value="KAJ0102129.1"/>
    <property type="molecule type" value="Genomic_DNA"/>
</dbReference>